<dbReference type="EMBL" id="QVLU01000007">
    <property type="protein sequence ID" value="RGE72247.1"/>
    <property type="molecule type" value="Genomic_DNA"/>
</dbReference>
<keyword evidence="11" id="KW-1185">Reference proteome</keyword>
<evidence type="ECO:0000256" key="5">
    <source>
        <dbReference type="ARBA" id="ARBA00022989"/>
    </source>
</evidence>
<dbReference type="InterPro" id="IPR035906">
    <property type="entry name" value="MetI-like_sf"/>
</dbReference>
<dbReference type="Proteomes" id="UP000261166">
    <property type="component" value="Unassembled WGS sequence"/>
</dbReference>
<dbReference type="PROSITE" id="PS50928">
    <property type="entry name" value="ABC_TM1"/>
    <property type="match status" value="1"/>
</dbReference>
<organism evidence="10 12">
    <name type="scientific">Eisenbergiella massiliensis</name>
    <dbReference type="NCBI Taxonomy" id="1720294"/>
    <lineage>
        <taxon>Bacteria</taxon>
        <taxon>Bacillati</taxon>
        <taxon>Bacillota</taxon>
        <taxon>Clostridia</taxon>
        <taxon>Lachnospirales</taxon>
        <taxon>Lachnospiraceae</taxon>
        <taxon>Eisenbergiella</taxon>
    </lineage>
</organism>
<dbReference type="GO" id="GO:0005886">
    <property type="term" value="C:plasma membrane"/>
    <property type="evidence" value="ECO:0007669"/>
    <property type="project" value="UniProtKB-SubCell"/>
</dbReference>
<dbReference type="CDD" id="cd06261">
    <property type="entry name" value="TM_PBP2"/>
    <property type="match status" value="1"/>
</dbReference>
<feature type="domain" description="ABC transmembrane type-1" evidence="8">
    <location>
        <begin position="67"/>
        <end position="255"/>
    </location>
</feature>
<name>A0A3E3IYT4_9FIRM</name>
<comment type="caution">
    <text evidence="10">The sequence shown here is derived from an EMBL/GenBank/DDBJ whole genome shotgun (WGS) entry which is preliminary data.</text>
</comment>
<evidence type="ECO:0000313" key="9">
    <source>
        <dbReference type="EMBL" id="RGE57368.1"/>
    </source>
</evidence>
<gene>
    <name evidence="10" type="ORF">DWY69_09320</name>
    <name evidence="9" type="ORF">DXC51_19915</name>
</gene>
<dbReference type="EMBL" id="QVLV01000016">
    <property type="protein sequence ID" value="RGE57368.1"/>
    <property type="molecule type" value="Genomic_DNA"/>
</dbReference>
<dbReference type="Pfam" id="PF00528">
    <property type="entry name" value="BPD_transp_1"/>
    <property type="match status" value="1"/>
</dbReference>
<dbReference type="Proteomes" id="UP000260812">
    <property type="component" value="Unassembled WGS sequence"/>
</dbReference>
<evidence type="ECO:0000256" key="1">
    <source>
        <dbReference type="ARBA" id="ARBA00004651"/>
    </source>
</evidence>
<protein>
    <submittedName>
        <fullName evidence="10">Carbohydrate ABC transporter permease</fullName>
    </submittedName>
</protein>
<comment type="similarity">
    <text evidence="7">Belongs to the binding-protein-dependent transport system permease family.</text>
</comment>
<dbReference type="PANTHER" id="PTHR43744">
    <property type="entry name" value="ABC TRANSPORTER PERMEASE PROTEIN MG189-RELATED-RELATED"/>
    <property type="match status" value="1"/>
</dbReference>
<evidence type="ECO:0000256" key="3">
    <source>
        <dbReference type="ARBA" id="ARBA00022475"/>
    </source>
</evidence>
<feature type="transmembrane region" description="Helical" evidence="7">
    <location>
        <begin position="135"/>
        <end position="156"/>
    </location>
</feature>
<evidence type="ECO:0000313" key="11">
    <source>
        <dbReference type="Proteomes" id="UP000260812"/>
    </source>
</evidence>
<evidence type="ECO:0000256" key="4">
    <source>
        <dbReference type="ARBA" id="ARBA00022692"/>
    </source>
</evidence>
<feature type="transmembrane region" description="Helical" evidence="7">
    <location>
        <begin position="177"/>
        <end position="198"/>
    </location>
</feature>
<keyword evidence="5 7" id="KW-1133">Transmembrane helix</keyword>
<dbReference type="InterPro" id="IPR000515">
    <property type="entry name" value="MetI-like"/>
</dbReference>
<dbReference type="AlphaFoldDB" id="A0A3E3IYT4"/>
<proteinExistence type="inferred from homology"/>
<keyword evidence="3" id="KW-1003">Cell membrane</keyword>
<keyword evidence="4 7" id="KW-0812">Transmembrane</keyword>
<comment type="subcellular location">
    <subcellularLocation>
        <location evidence="1 7">Cell membrane</location>
        <topology evidence="1 7">Multi-pass membrane protein</topology>
    </subcellularLocation>
</comment>
<evidence type="ECO:0000256" key="6">
    <source>
        <dbReference type="ARBA" id="ARBA00023136"/>
    </source>
</evidence>
<dbReference type="OrthoDB" id="9771544at2"/>
<dbReference type="PANTHER" id="PTHR43744:SF12">
    <property type="entry name" value="ABC TRANSPORTER PERMEASE PROTEIN MG189-RELATED"/>
    <property type="match status" value="1"/>
</dbReference>
<dbReference type="Gene3D" id="1.10.3720.10">
    <property type="entry name" value="MetI-like"/>
    <property type="match status" value="1"/>
</dbReference>
<reference evidence="10 12" key="1">
    <citation type="submission" date="2018-08" db="EMBL/GenBank/DDBJ databases">
        <title>A genome reference for cultivated species of the human gut microbiota.</title>
        <authorList>
            <person name="Zou Y."/>
            <person name="Xue W."/>
            <person name="Luo G."/>
        </authorList>
    </citation>
    <scope>NUCLEOTIDE SEQUENCE [LARGE SCALE GENOMIC DNA]</scope>
    <source>
        <strain evidence="10 12">AF26-4BH</strain>
        <strain evidence="9">TF05-5AC</strain>
    </source>
</reference>
<feature type="transmembrane region" description="Helical" evidence="7">
    <location>
        <begin position="102"/>
        <end position="123"/>
    </location>
</feature>
<evidence type="ECO:0000259" key="8">
    <source>
        <dbReference type="PROSITE" id="PS50928"/>
    </source>
</evidence>
<evidence type="ECO:0000256" key="7">
    <source>
        <dbReference type="RuleBase" id="RU363032"/>
    </source>
</evidence>
<keyword evidence="2 7" id="KW-0813">Transport</keyword>
<feature type="transmembrane region" description="Helical" evidence="7">
    <location>
        <begin position="66"/>
        <end position="90"/>
    </location>
</feature>
<keyword evidence="6 7" id="KW-0472">Membrane</keyword>
<dbReference type="SUPFAM" id="SSF161098">
    <property type="entry name" value="MetI-like"/>
    <property type="match status" value="1"/>
</dbReference>
<evidence type="ECO:0000313" key="12">
    <source>
        <dbReference type="Proteomes" id="UP000261166"/>
    </source>
</evidence>
<accession>A0A3E3IYT4</accession>
<feature type="transmembrane region" description="Helical" evidence="7">
    <location>
        <begin position="237"/>
        <end position="255"/>
    </location>
</feature>
<dbReference type="GO" id="GO:0055085">
    <property type="term" value="P:transmembrane transport"/>
    <property type="evidence" value="ECO:0007669"/>
    <property type="project" value="InterPro"/>
</dbReference>
<sequence length="271" mass="30823">MMKKKLLKVVLYTVLIGLSLIFLLPILYVFYNSLLPYRYVQTWAPVSVWTLDNFKELFTKYPIMRWYWNTFASTAIVVAGNLIFPTMAGYALAKLRFPGKKIIFGALLISMMVPFQLTMIQMYIQLARLNMHNTIWAITLPFLSQTMFLFMARQFFFAVPGELLEAARIDGLSHAGVFARIVCPISKPLFASIAILNFTGTWNSYMVPATFINKVDKYTLVVGLQTVNMTYFQKTNLTLAGVVLLSFPVILFFICTQKEFVKGAMSSGIKA</sequence>
<feature type="transmembrane region" description="Helical" evidence="7">
    <location>
        <begin position="9"/>
        <end position="31"/>
    </location>
</feature>
<evidence type="ECO:0000256" key="2">
    <source>
        <dbReference type="ARBA" id="ARBA00022448"/>
    </source>
</evidence>
<evidence type="ECO:0000313" key="10">
    <source>
        <dbReference type="EMBL" id="RGE72247.1"/>
    </source>
</evidence>